<evidence type="ECO:0000256" key="1">
    <source>
        <dbReference type="SAM" id="MobiDB-lite"/>
    </source>
</evidence>
<dbReference type="EMBL" id="OX451736">
    <property type="protein sequence ID" value="CAI8586662.1"/>
    <property type="molecule type" value="Genomic_DNA"/>
</dbReference>
<protein>
    <submittedName>
        <fullName evidence="2">Uncharacterized protein</fullName>
    </submittedName>
</protein>
<gene>
    <name evidence="2" type="ORF">VFH_I264280</name>
</gene>
<keyword evidence="3" id="KW-1185">Reference proteome</keyword>
<evidence type="ECO:0000313" key="2">
    <source>
        <dbReference type="EMBL" id="CAI8586662.1"/>
    </source>
</evidence>
<feature type="compositionally biased region" description="Polar residues" evidence="1">
    <location>
        <begin position="40"/>
        <end position="51"/>
    </location>
</feature>
<organism evidence="2 3">
    <name type="scientific">Vicia faba</name>
    <name type="common">Broad bean</name>
    <name type="synonym">Faba vulgaris</name>
    <dbReference type="NCBI Taxonomy" id="3906"/>
    <lineage>
        <taxon>Eukaryota</taxon>
        <taxon>Viridiplantae</taxon>
        <taxon>Streptophyta</taxon>
        <taxon>Embryophyta</taxon>
        <taxon>Tracheophyta</taxon>
        <taxon>Spermatophyta</taxon>
        <taxon>Magnoliopsida</taxon>
        <taxon>eudicotyledons</taxon>
        <taxon>Gunneridae</taxon>
        <taxon>Pentapetalae</taxon>
        <taxon>rosids</taxon>
        <taxon>fabids</taxon>
        <taxon>Fabales</taxon>
        <taxon>Fabaceae</taxon>
        <taxon>Papilionoideae</taxon>
        <taxon>50 kb inversion clade</taxon>
        <taxon>NPAAA clade</taxon>
        <taxon>Hologalegina</taxon>
        <taxon>IRL clade</taxon>
        <taxon>Fabeae</taxon>
        <taxon>Vicia</taxon>
    </lineage>
</organism>
<feature type="region of interest" description="Disordered" evidence="1">
    <location>
        <begin position="114"/>
        <end position="143"/>
    </location>
</feature>
<feature type="compositionally biased region" description="Low complexity" evidence="1">
    <location>
        <begin position="9"/>
        <end position="31"/>
    </location>
</feature>
<dbReference type="AlphaFoldDB" id="A0AAV0YQ63"/>
<proteinExistence type="predicted"/>
<evidence type="ECO:0000313" key="3">
    <source>
        <dbReference type="Proteomes" id="UP001157006"/>
    </source>
</evidence>
<name>A0AAV0YQ63_VICFA</name>
<feature type="region of interest" description="Disordered" evidence="1">
    <location>
        <begin position="1"/>
        <end position="69"/>
    </location>
</feature>
<feature type="compositionally biased region" description="Basic and acidic residues" evidence="1">
    <location>
        <begin position="127"/>
        <end position="143"/>
    </location>
</feature>
<dbReference type="Proteomes" id="UP001157006">
    <property type="component" value="Chromosome 1L"/>
</dbReference>
<feature type="compositionally biased region" description="Basic residues" evidence="1">
    <location>
        <begin position="114"/>
        <end position="126"/>
    </location>
</feature>
<reference evidence="2 3" key="1">
    <citation type="submission" date="2023-01" db="EMBL/GenBank/DDBJ databases">
        <authorList>
            <person name="Kreplak J."/>
        </authorList>
    </citation>
    <scope>NUCLEOTIDE SEQUENCE [LARGE SCALE GENOMIC DNA]</scope>
</reference>
<accession>A0AAV0YQ63</accession>
<sequence length="143" mass="16429">MTSSSSQFSTKNAANTKKPNKSKPSFNIKNPQSKQKRTKTTTIHTRFATKSTLHKSKNTQTSPIPQPHEKLKCGFRITEQNNKHKHAIFTLFDTIHNLPTKIIAMASRRKIRRKNEKIEKRGKRKYRPEVSDKVAAMKEDVSA</sequence>